<name>A0A6A0B9J6_9LACT</name>
<reference evidence="1 2" key="1">
    <citation type="submission" date="2020-02" db="EMBL/GenBank/DDBJ databases">
        <title>Draft genome sequence of Lactococcus sp. Hs30E4-3.</title>
        <authorList>
            <person name="Noda S."/>
            <person name="Yuki M."/>
            <person name="Ohkuma M."/>
        </authorList>
    </citation>
    <scope>NUCLEOTIDE SEQUENCE [LARGE SCALE GENOMIC DNA]</scope>
    <source>
        <strain evidence="1 2">Hs30E4-3</strain>
    </source>
</reference>
<protein>
    <submittedName>
        <fullName evidence="1">Uncharacterized protein</fullName>
    </submittedName>
</protein>
<evidence type="ECO:0000313" key="2">
    <source>
        <dbReference type="Proteomes" id="UP000480303"/>
    </source>
</evidence>
<keyword evidence="2" id="KW-1185">Reference proteome</keyword>
<dbReference type="AlphaFoldDB" id="A0A6A0B9J6"/>
<sequence>MTHNQKLESEIISLINHTLNKENIKFAMNLLVSLTTKAYLKDTSLFQNKVSEILNDIATAQADGISAYDFFGNTPKITADKILEAMPNASNRQLFKQALPTLVILFISSLTPTLFDKEINGVVQTYFSLPFLS</sequence>
<gene>
    <name evidence="1" type="ORF">Hs30E_06710</name>
</gene>
<organism evidence="1 2">
    <name type="scientific">Pseudolactococcus hodotermopsidis</name>
    <dbReference type="NCBI Taxonomy" id="2709157"/>
    <lineage>
        <taxon>Bacteria</taxon>
        <taxon>Bacillati</taxon>
        <taxon>Bacillota</taxon>
        <taxon>Bacilli</taxon>
        <taxon>Lactobacillales</taxon>
        <taxon>Streptococcaceae</taxon>
        <taxon>Pseudolactococcus</taxon>
    </lineage>
</organism>
<accession>A0A6A0B9J6</accession>
<comment type="caution">
    <text evidence="1">The sequence shown here is derived from an EMBL/GenBank/DDBJ whole genome shotgun (WGS) entry which is preliminary data.</text>
</comment>
<dbReference type="SUPFAM" id="SSF158560">
    <property type="entry name" value="BH3980-like"/>
    <property type="match status" value="1"/>
</dbReference>
<dbReference type="RefSeq" id="WP_172207967.1">
    <property type="nucleotide sequence ID" value="NZ_BLLI01000013.1"/>
</dbReference>
<dbReference type="EMBL" id="BLLI01000013">
    <property type="protein sequence ID" value="GFH42120.1"/>
    <property type="molecule type" value="Genomic_DNA"/>
</dbReference>
<proteinExistence type="predicted"/>
<evidence type="ECO:0000313" key="1">
    <source>
        <dbReference type="EMBL" id="GFH42120.1"/>
    </source>
</evidence>
<dbReference type="Proteomes" id="UP000480303">
    <property type="component" value="Unassembled WGS sequence"/>
</dbReference>